<sequence>MSETPRIVVTVAATADATWRALRDKDVIGQWHGWDTADLDAEIDAIYFTGVTEDAETRTLVAHGGDRFQVHETEGGARVTLTRAPLSGDPNWDAYYDQITEGWTTFLHQLRFTLERRPTARRRTVFRNDNASAVERLGLDSLTGPPGSRYRATLAGERVEGEVWFRTERQLGLTVDSWGEGLLVVEGIGADPTAVLSTYDLDGAAFDALDTRWAAWWSESEAEPR</sequence>
<dbReference type="OrthoDB" id="3334241at2"/>
<proteinExistence type="predicted"/>
<evidence type="ECO:0000313" key="1">
    <source>
        <dbReference type="EMBL" id="PPK65211.1"/>
    </source>
</evidence>
<keyword evidence="2" id="KW-1185">Reference proteome</keyword>
<evidence type="ECO:0000313" key="2">
    <source>
        <dbReference type="Proteomes" id="UP000239203"/>
    </source>
</evidence>
<name>A0A2S6GJ80_9PSEU</name>
<protein>
    <recommendedName>
        <fullName evidence="3">Activator of Hsp90 ATPase-like protein</fullName>
    </recommendedName>
</protein>
<comment type="caution">
    <text evidence="1">The sequence shown here is derived from an EMBL/GenBank/DDBJ whole genome shotgun (WGS) entry which is preliminary data.</text>
</comment>
<evidence type="ECO:0008006" key="3">
    <source>
        <dbReference type="Google" id="ProtNLM"/>
    </source>
</evidence>
<dbReference type="AlphaFoldDB" id="A0A2S6GJ80"/>
<dbReference type="Gene3D" id="3.30.530.20">
    <property type="match status" value="1"/>
</dbReference>
<dbReference type="EMBL" id="PTIX01000015">
    <property type="protein sequence ID" value="PPK65211.1"/>
    <property type="molecule type" value="Genomic_DNA"/>
</dbReference>
<dbReference type="InterPro" id="IPR023393">
    <property type="entry name" value="START-like_dom_sf"/>
</dbReference>
<dbReference type="Proteomes" id="UP000239203">
    <property type="component" value="Unassembled WGS sequence"/>
</dbReference>
<accession>A0A2S6GJ80</accession>
<reference evidence="1 2" key="1">
    <citation type="submission" date="2018-02" db="EMBL/GenBank/DDBJ databases">
        <title>Genomic Encyclopedia of Archaeal and Bacterial Type Strains, Phase II (KMG-II): from individual species to whole genera.</title>
        <authorList>
            <person name="Goeker M."/>
        </authorList>
    </citation>
    <scope>NUCLEOTIDE SEQUENCE [LARGE SCALE GENOMIC DNA]</scope>
    <source>
        <strain evidence="1 2">YU 961-1</strain>
    </source>
</reference>
<gene>
    <name evidence="1" type="ORF">CLV40_11558</name>
</gene>
<organism evidence="1 2">
    <name type="scientific">Actinokineospora auranticolor</name>
    <dbReference type="NCBI Taxonomy" id="155976"/>
    <lineage>
        <taxon>Bacteria</taxon>
        <taxon>Bacillati</taxon>
        <taxon>Actinomycetota</taxon>
        <taxon>Actinomycetes</taxon>
        <taxon>Pseudonocardiales</taxon>
        <taxon>Pseudonocardiaceae</taxon>
        <taxon>Actinokineospora</taxon>
    </lineage>
</organism>
<dbReference type="RefSeq" id="WP_104481306.1">
    <property type="nucleotide sequence ID" value="NZ_CP154825.1"/>
</dbReference>
<dbReference type="SUPFAM" id="SSF55961">
    <property type="entry name" value="Bet v1-like"/>
    <property type="match status" value="1"/>
</dbReference>